<dbReference type="CDD" id="cd04702">
    <property type="entry name" value="ASRGL1_like"/>
    <property type="match status" value="1"/>
</dbReference>
<dbReference type="GO" id="GO:0005737">
    <property type="term" value="C:cytoplasm"/>
    <property type="evidence" value="ECO:0007669"/>
    <property type="project" value="TreeGrafter"/>
</dbReference>
<evidence type="ECO:0000256" key="12">
    <source>
        <dbReference type="ARBA" id="ARBA00030667"/>
    </source>
</evidence>
<evidence type="ECO:0000256" key="1">
    <source>
        <dbReference type="ARBA" id="ARBA00000306"/>
    </source>
</evidence>
<evidence type="ECO:0000313" key="18">
    <source>
        <dbReference type="Proteomes" id="UP001178508"/>
    </source>
</evidence>
<dbReference type="EMBL" id="OY660874">
    <property type="protein sequence ID" value="CAJ1067027.1"/>
    <property type="molecule type" value="Genomic_DNA"/>
</dbReference>
<evidence type="ECO:0000256" key="15">
    <source>
        <dbReference type="PIRSR" id="PIRSR600246-2"/>
    </source>
</evidence>
<name>A0AAV1FZH4_XYRNO</name>
<dbReference type="GO" id="GO:0004067">
    <property type="term" value="F:asparaginase activity"/>
    <property type="evidence" value="ECO:0007669"/>
    <property type="project" value="UniProtKB-EC"/>
</dbReference>
<evidence type="ECO:0000256" key="11">
    <source>
        <dbReference type="ARBA" id="ARBA00030414"/>
    </source>
</evidence>
<dbReference type="EC" id="3.5.1.1" evidence="4"/>
<evidence type="ECO:0000256" key="8">
    <source>
        <dbReference type="ARBA" id="ARBA00022813"/>
    </source>
</evidence>
<dbReference type="Pfam" id="PF01112">
    <property type="entry name" value="Asparaginase_2"/>
    <property type="match status" value="1"/>
</dbReference>
<feature type="binding site" evidence="15">
    <location>
        <begin position="413"/>
        <end position="416"/>
    </location>
    <ligand>
        <name>substrate</name>
    </ligand>
</feature>
<organism evidence="17 18">
    <name type="scientific">Xyrichtys novacula</name>
    <name type="common">Pearly razorfish</name>
    <name type="synonym">Hemipteronotus novacula</name>
    <dbReference type="NCBI Taxonomy" id="13765"/>
    <lineage>
        <taxon>Eukaryota</taxon>
        <taxon>Metazoa</taxon>
        <taxon>Chordata</taxon>
        <taxon>Craniata</taxon>
        <taxon>Vertebrata</taxon>
        <taxon>Euteleostomi</taxon>
        <taxon>Actinopterygii</taxon>
        <taxon>Neopterygii</taxon>
        <taxon>Teleostei</taxon>
        <taxon>Neoteleostei</taxon>
        <taxon>Acanthomorphata</taxon>
        <taxon>Eupercaria</taxon>
        <taxon>Labriformes</taxon>
        <taxon>Labridae</taxon>
        <taxon>Xyrichtys</taxon>
    </lineage>
</organism>
<dbReference type="AlphaFoldDB" id="A0AAV1FZH4"/>
<evidence type="ECO:0000256" key="5">
    <source>
        <dbReference type="ARBA" id="ARBA00022280"/>
    </source>
</evidence>
<evidence type="ECO:0000256" key="9">
    <source>
        <dbReference type="ARBA" id="ARBA00029701"/>
    </source>
</evidence>
<keyword evidence="8" id="KW-0068">Autocatalytic cleavage</keyword>
<keyword evidence="7" id="KW-0378">Hydrolase</keyword>
<dbReference type="InterPro" id="IPR033844">
    <property type="entry name" value="ASRGL1_meta"/>
</dbReference>
<dbReference type="PANTHER" id="PTHR10188">
    <property type="entry name" value="L-ASPARAGINASE"/>
    <property type="match status" value="1"/>
</dbReference>
<dbReference type="GO" id="GO:0008798">
    <property type="term" value="F:beta-aspartyl-peptidase activity"/>
    <property type="evidence" value="ECO:0007669"/>
    <property type="project" value="UniProtKB-EC"/>
</dbReference>
<dbReference type="InterPro" id="IPR029055">
    <property type="entry name" value="Ntn_hydrolases_N"/>
</dbReference>
<dbReference type="Proteomes" id="UP001178508">
    <property type="component" value="Chromosome 11"/>
</dbReference>
<reference evidence="17" key="1">
    <citation type="submission" date="2023-08" db="EMBL/GenBank/DDBJ databases">
        <authorList>
            <person name="Alioto T."/>
            <person name="Alioto T."/>
            <person name="Gomez Garrido J."/>
        </authorList>
    </citation>
    <scope>NUCLEOTIDE SEQUENCE</scope>
</reference>
<evidence type="ECO:0000256" key="4">
    <source>
        <dbReference type="ARBA" id="ARBA00012920"/>
    </source>
</evidence>
<evidence type="ECO:0000256" key="10">
    <source>
        <dbReference type="ARBA" id="ARBA00029780"/>
    </source>
</evidence>
<evidence type="ECO:0000256" key="7">
    <source>
        <dbReference type="ARBA" id="ARBA00022801"/>
    </source>
</evidence>
<comment type="catalytic activity">
    <reaction evidence="1">
        <text>Cleavage of a beta-linked Asp residue from the N-terminus of a polypeptide.</text>
        <dbReference type="EC" id="3.4.19.5"/>
    </reaction>
</comment>
<evidence type="ECO:0000313" key="17">
    <source>
        <dbReference type="EMBL" id="CAJ1067027.1"/>
    </source>
</evidence>
<dbReference type="SUPFAM" id="SSF56235">
    <property type="entry name" value="N-terminal nucleophile aminohydrolases (Ntn hydrolases)"/>
    <property type="match status" value="1"/>
</dbReference>
<dbReference type="GO" id="GO:0033345">
    <property type="term" value="P:L-asparagine catabolic process via L-aspartate"/>
    <property type="evidence" value="ECO:0007669"/>
    <property type="project" value="TreeGrafter"/>
</dbReference>
<feature type="active site" description="Nucleophile" evidence="14">
    <location>
        <position position="362"/>
    </location>
</feature>
<comment type="catalytic activity">
    <reaction evidence="13">
        <text>L-asparagine + H2O = L-aspartate + NH4(+)</text>
        <dbReference type="Rhea" id="RHEA:21016"/>
        <dbReference type="ChEBI" id="CHEBI:15377"/>
        <dbReference type="ChEBI" id="CHEBI:28938"/>
        <dbReference type="ChEBI" id="CHEBI:29991"/>
        <dbReference type="ChEBI" id="CHEBI:58048"/>
        <dbReference type="EC" id="3.5.1.1"/>
    </reaction>
</comment>
<comment type="similarity">
    <text evidence="2">Belongs to the Ntn-hydrolase family.</text>
</comment>
<sequence length="505" mass="54869">MSALHLDQYPEVGIFSVEPGNHQCLQEGSRSPLRDEVRHPCAAVYIQEDPGRPHHLLDSELLHTGLQCFAHFEGRIFFILDPILTEVCTTTETCFWTPSDSTRCRGHHPRETVTTLQADFLSHCKPVDLQPRPENPYSGHVDDEREYDHRVAVMQFSKINLPSRHHRRKCVYNQKTSRRRRDLALILRVPLQVIDMLPVVVVHGGAGHIPKERSDISISGVCAATRAGYVVLKGGGSSMDAVVEVVTQLENNPAYNAGRGSVLNMKGEVEMDAFVMDGKTLATGAVSAVRNIANPIQLARLVMDKTSHACLTAEGAAQFARSMGVPEVPMESLITDYARMRWRKNLAPDANPVECQMGKMGTVGAVAVDSEGVVACATSTGGILNKMEGRVGDTPCVGCGGYADNNSGAVSTTGHGEAIMKVVLARLILFHMEQGQSAEAASDSALAFMKSRVGGLGGVVTVDPQGNWAARFSSRQMAWAAAQKDILHYGLYTGEDFTQSIDEPH</sequence>
<dbReference type="InterPro" id="IPR000246">
    <property type="entry name" value="Peptidase_T2"/>
</dbReference>
<keyword evidence="18" id="KW-1185">Reference proteome</keyword>
<evidence type="ECO:0000256" key="16">
    <source>
        <dbReference type="PIRSR" id="PIRSR600246-3"/>
    </source>
</evidence>
<keyword evidence="6" id="KW-0645">Protease</keyword>
<dbReference type="PANTHER" id="PTHR10188:SF41">
    <property type="entry name" value="ISOASPARTYL PEPTIDASE_L-ASPARAGINASE"/>
    <property type="match status" value="1"/>
</dbReference>
<evidence type="ECO:0000256" key="14">
    <source>
        <dbReference type="PIRSR" id="PIRSR600246-1"/>
    </source>
</evidence>
<dbReference type="FunFam" id="3.60.20.30:FF:000001">
    <property type="entry name" value="Isoaspartyl peptidase/L-asparaginase"/>
    <property type="match status" value="1"/>
</dbReference>
<feature type="binding site" evidence="15">
    <location>
        <begin position="390"/>
        <end position="393"/>
    </location>
    <ligand>
        <name>substrate</name>
    </ligand>
</feature>
<gene>
    <name evidence="17" type="ORF">XNOV1_A003182</name>
</gene>
<dbReference type="Gene3D" id="3.60.20.30">
    <property type="entry name" value="(Glycosyl)asparaginase"/>
    <property type="match status" value="1"/>
</dbReference>
<dbReference type="GO" id="GO:0006508">
    <property type="term" value="P:proteolysis"/>
    <property type="evidence" value="ECO:0007669"/>
    <property type="project" value="UniProtKB-KW"/>
</dbReference>
<evidence type="ECO:0000256" key="2">
    <source>
        <dbReference type="ARBA" id="ARBA00010872"/>
    </source>
</evidence>
<accession>A0AAV1FZH4</accession>
<evidence type="ECO:0000256" key="6">
    <source>
        <dbReference type="ARBA" id="ARBA00022670"/>
    </source>
</evidence>
<evidence type="ECO:0000256" key="13">
    <source>
        <dbReference type="ARBA" id="ARBA00049366"/>
    </source>
</evidence>
<evidence type="ECO:0000256" key="3">
    <source>
        <dbReference type="ARBA" id="ARBA00012879"/>
    </source>
</evidence>
<protein>
    <recommendedName>
        <fullName evidence="5">Isoaspartyl peptidase/L-asparaginase</fullName>
        <ecNumber evidence="3">3.4.19.5</ecNumber>
        <ecNumber evidence="4">3.5.1.1</ecNumber>
    </recommendedName>
    <alternativeName>
        <fullName evidence="9">Asparaginase-like protein 1</fullName>
    </alternativeName>
    <alternativeName>
        <fullName evidence="12">Beta-aspartyl-peptidase</fullName>
    </alternativeName>
    <alternativeName>
        <fullName evidence="10">Isoaspartyl dipeptidase</fullName>
    </alternativeName>
    <alternativeName>
        <fullName evidence="11">L-asparagine amidohydrolase</fullName>
    </alternativeName>
</protein>
<proteinExistence type="inferred from homology"/>
<feature type="site" description="Cleavage; by autolysis" evidence="16">
    <location>
        <begin position="361"/>
        <end position="362"/>
    </location>
</feature>
<dbReference type="EC" id="3.4.19.5" evidence="3"/>